<dbReference type="GO" id="GO:0008168">
    <property type="term" value="F:methyltransferase activity"/>
    <property type="evidence" value="ECO:0007669"/>
    <property type="project" value="UniProtKB-KW"/>
</dbReference>
<gene>
    <name evidence="2" type="ORF">Mame_03143</name>
</gene>
<keyword evidence="2" id="KW-0489">Methyltransferase</keyword>
<dbReference type="Proteomes" id="UP000191135">
    <property type="component" value="Chromosome"/>
</dbReference>
<organism evidence="2 3">
    <name type="scientific">Martelella mediterranea DSM 17316</name>
    <dbReference type="NCBI Taxonomy" id="1122214"/>
    <lineage>
        <taxon>Bacteria</taxon>
        <taxon>Pseudomonadati</taxon>
        <taxon>Pseudomonadota</taxon>
        <taxon>Alphaproteobacteria</taxon>
        <taxon>Hyphomicrobiales</taxon>
        <taxon>Aurantimonadaceae</taxon>
        <taxon>Martelella</taxon>
    </lineage>
</organism>
<dbReference type="InterPro" id="IPR041698">
    <property type="entry name" value="Methyltransf_25"/>
</dbReference>
<name>A0A1U9Z422_9HYPH</name>
<dbReference type="OrthoDB" id="7273451at2"/>
<protein>
    <submittedName>
        <fullName evidence="2">Trans-aconitate methyltransferase</fullName>
    </submittedName>
</protein>
<dbReference type="STRING" id="1122214.Mame_03143"/>
<dbReference type="SUPFAM" id="SSF53335">
    <property type="entry name" value="S-adenosyl-L-methionine-dependent methyltransferases"/>
    <property type="match status" value="1"/>
</dbReference>
<keyword evidence="2" id="KW-0808">Transferase</keyword>
<proteinExistence type="predicted"/>
<accession>A0A1U9Z422</accession>
<dbReference type="eggNOG" id="COG2890">
    <property type="taxonomic scope" value="Bacteria"/>
</dbReference>
<dbReference type="GO" id="GO:0032259">
    <property type="term" value="P:methylation"/>
    <property type="evidence" value="ECO:0007669"/>
    <property type="project" value="UniProtKB-KW"/>
</dbReference>
<evidence type="ECO:0000259" key="1">
    <source>
        <dbReference type="Pfam" id="PF13649"/>
    </source>
</evidence>
<dbReference type="AlphaFoldDB" id="A0A1U9Z422"/>
<keyword evidence="3" id="KW-1185">Reference proteome</keyword>
<feature type="domain" description="Methyltransferase" evidence="1">
    <location>
        <begin position="40"/>
        <end position="121"/>
    </location>
</feature>
<evidence type="ECO:0000313" key="3">
    <source>
        <dbReference type="Proteomes" id="UP000191135"/>
    </source>
</evidence>
<dbReference type="KEGG" id="mmed:Mame_03143"/>
<dbReference type="RefSeq" id="WP_018064132.1">
    <property type="nucleotide sequence ID" value="NZ_AQWH01000006.1"/>
</dbReference>
<dbReference type="Pfam" id="PF13649">
    <property type="entry name" value="Methyltransf_25"/>
    <property type="match status" value="1"/>
</dbReference>
<evidence type="ECO:0000313" key="2">
    <source>
        <dbReference type="EMBL" id="AQZ52455.1"/>
    </source>
</evidence>
<sequence>MSGFETEWLTLREPADKAARAQALIDKLSRYLQAMPAPAIVDIGCGTGSTWRCLKGHVPEGTSWLLLDHDPLLLEQAENTIGGEAAVAFSQFDLNHLEQLPLEGVSVVTASALFDLVSEDFCVAFSDRIVAQGCGLYAALNYDGIIRWTHRHPLDDDMVEAFNRHQKTDKGFGTALGPGASPCLHLLLEDGGYQVDVMKSPWLLDGKDAALQKAFLSGFRRPLLEMSMHGEAEIEDWLAFRMAAIAAPESRCEIGHTDLIALPV</sequence>
<dbReference type="InterPro" id="IPR029063">
    <property type="entry name" value="SAM-dependent_MTases_sf"/>
</dbReference>
<reference evidence="2 3" key="1">
    <citation type="submission" date="2017-03" db="EMBL/GenBank/DDBJ databases">
        <title>Foreign affairs: Plasmid Transfer between Roseobacters and Rhizobia.</title>
        <authorList>
            <person name="Bartling P."/>
            <person name="Bunk B."/>
            <person name="Overmann J."/>
            <person name="Brinkmann H."/>
            <person name="Petersen J."/>
        </authorList>
    </citation>
    <scope>NUCLEOTIDE SEQUENCE [LARGE SCALE GENOMIC DNA]</scope>
    <source>
        <strain evidence="2 3">MACL11</strain>
    </source>
</reference>
<dbReference type="EMBL" id="CP020330">
    <property type="protein sequence ID" value="AQZ52455.1"/>
    <property type="molecule type" value="Genomic_DNA"/>
</dbReference>
<dbReference type="Gene3D" id="3.40.50.150">
    <property type="entry name" value="Vaccinia Virus protein VP39"/>
    <property type="match status" value="1"/>
</dbReference>